<evidence type="ECO:0000256" key="1">
    <source>
        <dbReference type="SAM" id="MobiDB-lite"/>
    </source>
</evidence>
<feature type="region of interest" description="Disordered" evidence="1">
    <location>
        <begin position="229"/>
        <end position="252"/>
    </location>
</feature>
<feature type="region of interest" description="Disordered" evidence="1">
    <location>
        <begin position="34"/>
        <end position="132"/>
    </location>
</feature>
<evidence type="ECO:0000313" key="2">
    <source>
        <dbReference type="EMBL" id="CAE7206182.1"/>
    </source>
</evidence>
<organism evidence="2 3">
    <name type="scientific">Pyrenophora teres f. teres</name>
    <dbReference type="NCBI Taxonomy" id="97479"/>
    <lineage>
        <taxon>Eukaryota</taxon>
        <taxon>Fungi</taxon>
        <taxon>Dikarya</taxon>
        <taxon>Ascomycota</taxon>
        <taxon>Pezizomycotina</taxon>
        <taxon>Dothideomycetes</taxon>
        <taxon>Pleosporomycetidae</taxon>
        <taxon>Pleosporales</taxon>
        <taxon>Pleosporineae</taxon>
        <taxon>Pleosporaceae</taxon>
        <taxon>Pyrenophora</taxon>
    </lineage>
</organism>
<sequence length="582" mass="63573">MATVTRWLRGIKALESEIVEHTSTMMVDSNELKRASEEVEVTPATTSAESEQVDELADASVQPAPRRGSGRPRKNANQTPTKALSVKAAKTTVRRSTRACSRKSENLQATTSDQDDMPATSGTATTPAPSMPEVAFAGDEEMKMEDNIVVSVSEPAANEQSYIPGDHAAQTPERGFVPRSEEREPPLPDAPTPMLDSTTFVPTPNTSNQTLQPLGGLYKSKYAQIPTAECSPRKRSLAGDGIEDQSDHGGAQPMKRVRLVDNTCTPGPSTAMFPNNQTVPSEWSGYVWAPANTTMRNGEHSDVSSDREETEGRSTADRDTVECEVTHRVMIKQEPLADDVPTPPPSNPSTYVFGIPMPPISFQPPQINQAPTWPDRIDNLIRRVAPLPGYIEYDLWQLCTPQQWQPGDRRLSTEDMRLLNNLQTKVNKILDGGAAKVDVLSSLPAWMRAELSISQRNTLNKLHRHILRLRRTHQPGNGRGNPVAAGPAPVPARPAPAPQTRIQTQPLARAATTQPQTQPSAPQQGGQVLALSDLDINNLSGMPLVNSAIQKINELLRLAGQDNVQFSLSGRDKLILDRENRP</sequence>
<reference evidence="2" key="1">
    <citation type="submission" date="2021-02" db="EMBL/GenBank/DDBJ databases">
        <authorList>
            <person name="Syme A R."/>
            <person name="Syme A R."/>
            <person name="Moolhuijzen P."/>
        </authorList>
    </citation>
    <scope>NUCLEOTIDE SEQUENCE</scope>
    <source>
        <strain evidence="2">W1-1</strain>
    </source>
</reference>
<name>A0A6S6WCM7_9PLEO</name>
<feature type="region of interest" description="Disordered" evidence="1">
    <location>
        <begin position="294"/>
        <end position="318"/>
    </location>
</feature>
<evidence type="ECO:0000313" key="3">
    <source>
        <dbReference type="Proteomes" id="UP000472372"/>
    </source>
</evidence>
<dbReference type="EMBL" id="HG992985">
    <property type="protein sequence ID" value="CAE7206182.1"/>
    <property type="molecule type" value="Genomic_DNA"/>
</dbReference>
<feature type="region of interest" description="Disordered" evidence="1">
    <location>
        <begin position="471"/>
        <end position="500"/>
    </location>
</feature>
<feature type="compositionally biased region" description="Basic and acidic residues" evidence="1">
    <location>
        <begin position="297"/>
        <end position="318"/>
    </location>
</feature>
<feature type="compositionally biased region" description="Pro residues" evidence="1">
    <location>
        <begin position="488"/>
        <end position="497"/>
    </location>
</feature>
<gene>
    <name evidence="2" type="ORF">PTTW11_09507</name>
</gene>
<accession>A0A6S6WCM7</accession>
<proteinExistence type="predicted"/>
<feature type="compositionally biased region" description="Basic residues" evidence="1">
    <location>
        <begin position="92"/>
        <end position="101"/>
    </location>
</feature>
<feature type="region of interest" description="Disordered" evidence="1">
    <location>
        <begin position="160"/>
        <end position="196"/>
    </location>
</feature>
<dbReference type="AlphaFoldDB" id="A0A6S6WCM7"/>
<feature type="compositionally biased region" description="Low complexity" evidence="1">
    <location>
        <begin position="117"/>
        <end position="132"/>
    </location>
</feature>
<dbReference type="Proteomes" id="UP000472372">
    <property type="component" value="Chromosome 9"/>
</dbReference>
<protein>
    <submittedName>
        <fullName evidence="2">Uncharacterized protein</fullName>
    </submittedName>
</protein>